<evidence type="ECO:0000313" key="3">
    <source>
        <dbReference type="Proteomes" id="UP000078561"/>
    </source>
</evidence>
<dbReference type="GO" id="GO:0015074">
    <property type="term" value="P:DNA integration"/>
    <property type="evidence" value="ECO:0007669"/>
    <property type="project" value="InterPro"/>
</dbReference>
<dbReference type="GO" id="GO:0003676">
    <property type="term" value="F:nucleic acid binding"/>
    <property type="evidence" value="ECO:0007669"/>
    <property type="project" value="InterPro"/>
</dbReference>
<evidence type="ECO:0000259" key="1">
    <source>
        <dbReference type="PROSITE" id="PS50994"/>
    </source>
</evidence>
<dbReference type="Proteomes" id="UP000078561">
    <property type="component" value="Unassembled WGS sequence"/>
</dbReference>
<sequence length="164" mass="18521">MDSFGPLPASQLGNKYVLVVIDTFSRYVELYGLATNSQAYLANIIHHQLVPQHGLPMESLSDNGSPFASDFITTLASLLDTNTLFAPPSHQQANGFAERFMGTLRRLIISYIEQEHIGQQWDRLLQLFAFAHNTTYLEVIGNTPSFVCHERYVSPLDQAFPLWF</sequence>
<dbReference type="STRING" id="4829.A0A163J5X6"/>
<dbReference type="InterPro" id="IPR001584">
    <property type="entry name" value="Integrase_cat-core"/>
</dbReference>
<dbReference type="GO" id="GO:0005634">
    <property type="term" value="C:nucleus"/>
    <property type="evidence" value="ECO:0007669"/>
    <property type="project" value="UniProtKB-ARBA"/>
</dbReference>
<dbReference type="InterPro" id="IPR036397">
    <property type="entry name" value="RNaseH_sf"/>
</dbReference>
<dbReference type="Gene3D" id="3.30.420.10">
    <property type="entry name" value="Ribonuclease H-like superfamily/Ribonuclease H"/>
    <property type="match status" value="1"/>
</dbReference>
<evidence type="ECO:0000313" key="2">
    <source>
        <dbReference type="EMBL" id="SAL97375.1"/>
    </source>
</evidence>
<accession>A0A163J5X6</accession>
<dbReference type="AlphaFoldDB" id="A0A163J5X6"/>
<dbReference type="PANTHER" id="PTHR37984:SF5">
    <property type="entry name" value="PROTEIN NYNRIN-LIKE"/>
    <property type="match status" value="1"/>
</dbReference>
<keyword evidence="3" id="KW-1185">Reference proteome</keyword>
<dbReference type="PROSITE" id="PS50994">
    <property type="entry name" value="INTEGRASE"/>
    <property type="match status" value="1"/>
</dbReference>
<dbReference type="InParanoid" id="A0A163J5X6"/>
<feature type="domain" description="Integrase catalytic" evidence="1">
    <location>
        <begin position="1"/>
        <end position="152"/>
    </location>
</feature>
<organism evidence="2">
    <name type="scientific">Absidia glauca</name>
    <name type="common">Pin mould</name>
    <dbReference type="NCBI Taxonomy" id="4829"/>
    <lineage>
        <taxon>Eukaryota</taxon>
        <taxon>Fungi</taxon>
        <taxon>Fungi incertae sedis</taxon>
        <taxon>Mucoromycota</taxon>
        <taxon>Mucoromycotina</taxon>
        <taxon>Mucoromycetes</taxon>
        <taxon>Mucorales</taxon>
        <taxon>Cunninghamellaceae</taxon>
        <taxon>Absidia</taxon>
    </lineage>
</organism>
<reference evidence="2" key="1">
    <citation type="submission" date="2016-04" db="EMBL/GenBank/DDBJ databases">
        <authorList>
            <person name="Evans L.H."/>
            <person name="Alamgir A."/>
            <person name="Owens N."/>
            <person name="Weber N.D."/>
            <person name="Virtaneva K."/>
            <person name="Barbian K."/>
            <person name="Babar A."/>
            <person name="Rosenke K."/>
        </authorList>
    </citation>
    <scope>NUCLEOTIDE SEQUENCE [LARGE SCALE GENOMIC DNA]</scope>
    <source>
        <strain evidence="2">CBS 101.48</strain>
    </source>
</reference>
<dbReference type="SUPFAM" id="SSF53098">
    <property type="entry name" value="Ribonuclease H-like"/>
    <property type="match status" value="1"/>
</dbReference>
<dbReference type="Pfam" id="PF00665">
    <property type="entry name" value="rve"/>
    <property type="match status" value="1"/>
</dbReference>
<protein>
    <recommendedName>
        <fullName evidence="1">Integrase catalytic domain-containing protein</fullName>
    </recommendedName>
</protein>
<dbReference type="InterPro" id="IPR012337">
    <property type="entry name" value="RNaseH-like_sf"/>
</dbReference>
<dbReference type="PANTHER" id="PTHR37984">
    <property type="entry name" value="PROTEIN CBG26694"/>
    <property type="match status" value="1"/>
</dbReference>
<dbReference type="EMBL" id="LT551776">
    <property type="protein sequence ID" value="SAL97375.1"/>
    <property type="molecule type" value="Genomic_DNA"/>
</dbReference>
<name>A0A163J5X6_ABSGL</name>
<dbReference type="InterPro" id="IPR050951">
    <property type="entry name" value="Retrovirus_Pol_polyprotein"/>
</dbReference>
<dbReference type="OrthoDB" id="2267877at2759"/>
<gene>
    <name evidence="2" type="primary">ABSGL_02868.1 scaffold 4025</name>
</gene>
<proteinExistence type="predicted"/>